<dbReference type="InterPro" id="IPR053159">
    <property type="entry name" value="Hybrid_Histidine_Kinase"/>
</dbReference>
<keyword evidence="5" id="KW-0808">Transferase</keyword>
<evidence type="ECO:0000259" key="3">
    <source>
        <dbReference type="PROSITE" id="PS50011"/>
    </source>
</evidence>
<keyword evidence="5" id="KW-0548">Nucleotidyltransferase</keyword>
<dbReference type="InterPro" id="IPR003018">
    <property type="entry name" value="GAF"/>
</dbReference>
<accession>A0ABZ0CYP3</accession>
<dbReference type="PANTHER" id="PTHR43642:SF1">
    <property type="entry name" value="HYBRID SIGNAL TRANSDUCTION HISTIDINE KINASE G"/>
    <property type="match status" value="1"/>
</dbReference>
<dbReference type="InterPro" id="IPR027417">
    <property type="entry name" value="P-loop_NTPase"/>
</dbReference>
<dbReference type="CDD" id="cd01949">
    <property type="entry name" value="GGDEF"/>
    <property type="match status" value="1"/>
</dbReference>
<dbReference type="Proteomes" id="UP001303946">
    <property type="component" value="Chromosome"/>
</dbReference>
<name>A0ABZ0CYP3_9BURK</name>
<reference evidence="5 6" key="1">
    <citation type="submission" date="2023-10" db="EMBL/GenBank/DDBJ databases">
        <title>Bacteria for the degradation of biodegradable plastic PBAT(Polybutylene adipate terephthalate).</title>
        <authorList>
            <person name="Weon H.-Y."/>
            <person name="Yeon J."/>
        </authorList>
    </citation>
    <scope>NUCLEOTIDE SEQUENCE [LARGE SCALE GENOMIC DNA]</scope>
    <source>
        <strain evidence="5 6">SBD 7-3</strain>
    </source>
</reference>
<dbReference type="InterPro" id="IPR000719">
    <property type="entry name" value="Prot_kinase_dom"/>
</dbReference>
<dbReference type="InterPro" id="IPR029016">
    <property type="entry name" value="GAF-like_dom_sf"/>
</dbReference>
<dbReference type="SMART" id="SM00065">
    <property type="entry name" value="GAF"/>
    <property type="match status" value="1"/>
</dbReference>
<dbReference type="SUPFAM" id="SSF55781">
    <property type="entry name" value="GAF domain-like"/>
    <property type="match status" value="1"/>
</dbReference>
<dbReference type="Pfam" id="PF00990">
    <property type="entry name" value="GGDEF"/>
    <property type="match status" value="1"/>
</dbReference>
<feature type="region of interest" description="Disordered" evidence="2">
    <location>
        <begin position="1"/>
        <end position="22"/>
    </location>
</feature>
<dbReference type="SMART" id="SM00267">
    <property type="entry name" value="GGDEF"/>
    <property type="match status" value="1"/>
</dbReference>
<organism evidence="5 6">
    <name type="scientific">Piscinibacter gummiphilus</name>
    <dbReference type="NCBI Taxonomy" id="946333"/>
    <lineage>
        <taxon>Bacteria</taxon>
        <taxon>Pseudomonadati</taxon>
        <taxon>Pseudomonadota</taxon>
        <taxon>Betaproteobacteria</taxon>
        <taxon>Burkholderiales</taxon>
        <taxon>Sphaerotilaceae</taxon>
        <taxon>Piscinibacter</taxon>
    </lineage>
</organism>
<dbReference type="Gene3D" id="3.30.450.40">
    <property type="match status" value="1"/>
</dbReference>
<proteinExistence type="predicted"/>
<dbReference type="SUPFAM" id="SSF55073">
    <property type="entry name" value="Nucleotide cyclase"/>
    <property type="match status" value="1"/>
</dbReference>
<dbReference type="InterPro" id="IPR043128">
    <property type="entry name" value="Rev_trsase/Diguanyl_cyclase"/>
</dbReference>
<evidence type="ECO:0000313" key="6">
    <source>
        <dbReference type="Proteomes" id="UP001303946"/>
    </source>
</evidence>
<dbReference type="RefSeq" id="WP_316700794.1">
    <property type="nucleotide sequence ID" value="NZ_CP136336.1"/>
</dbReference>
<evidence type="ECO:0000256" key="2">
    <source>
        <dbReference type="SAM" id="MobiDB-lite"/>
    </source>
</evidence>
<dbReference type="SUPFAM" id="SSF56112">
    <property type="entry name" value="Protein kinase-like (PK-like)"/>
    <property type="match status" value="1"/>
</dbReference>
<keyword evidence="6" id="KW-1185">Reference proteome</keyword>
<dbReference type="Gene3D" id="3.40.50.300">
    <property type="entry name" value="P-loop containing nucleotide triphosphate hydrolases"/>
    <property type="match status" value="1"/>
</dbReference>
<dbReference type="Gene3D" id="1.10.510.10">
    <property type="entry name" value="Transferase(Phosphotransferase) domain 1"/>
    <property type="match status" value="1"/>
</dbReference>
<evidence type="ECO:0000313" key="5">
    <source>
        <dbReference type="EMBL" id="WOB08112.1"/>
    </source>
</evidence>
<dbReference type="InterPro" id="IPR011009">
    <property type="entry name" value="Kinase-like_dom_sf"/>
</dbReference>
<protein>
    <submittedName>
        <fullName evidence="5">Diguanylate cyclase</fullName>
        <ecNumber evidence="5">2.7.7.65</ecNumber>
    </submittedName>
</protein>
<dbReference type="SMART" id="SM00220">
    <property type="entry name" value="S_TKc"/>
    <property type="match status" value="1"/>
</dbReference>
<sequence>MAALNPTSPDDAPHGGVDEVLSQSERTRVLRRRLHGARSLILKQGFSGDSLHRLRHEAAMLQRLAGVEGVPRLAAEAPTPDLLVLHDDGGVSLAQVLRDERLGVTEVLHIGLGLARVLADVHRRGVVHRDLNPANIVLVGAQRRPVLIDFDIASSFAEEAPSFSHQSEIAGTLAYMAPEQTGRTGRSVDQRADLYSLGATLYEMLAGQPPFSGHDPLQLIHDHLARVPSAPSAFSPGLPPALSDLVMRLLEKDADRRYQSAEGLAHDLAVLAERLARGDRQPFALGERDFPPRLAAPSRLVGREAEIGVLRAAFDRALRGEARAVMVAGAPGVGKTTLINELRPMVTARRGWFVSGKFDQCRRDVAASAVLQAMRSLGRLLLSQPESELAALRQELLRSLGANAGLVAGVLPEFAALLGVAPEAPSGDPLIAEARLYQSGVALMRAIASPLRPVVMVIDDLQWAGPGSIKFVDALLSDEGLSGLLLVSAYREAEVDVAHPLTPMLERWDRHGLSPARLALRNLAPADLGALLQEMLRLPPEGAARLAEVVGERTGGNPFDTVELVNALRHDGALVQGEGGWQWDATAIRRHVGRGEVVDLLQRRMGRLPAPTGHLLETMACLSGEVEFGLLGCAVGLDAEALHARAAPALEDGLLVMERRGTELNALRFRHDRVQQAAYARLDLASQRARHLGLARRLAAHAAWEGVAAEQYLIVADDLHEADECRRAASLFEAVGLQAERINYALAERFFSAAIALRTRVESEADQGPLLTLRTHHVGTLYCLGRHEQLDEVYREIEARCSDPLRVSDAAGLRLTSLTSRGRQADAVELGMRLLERLAPQGGGADWPAFKQWVDSLDLAADLARPEATDAHVLAAANVIHRVSPPAYFCGPQVLEKVIYAAHRLWAAHGPLPGLMTAFGQSPVVAVSLYRDYRTGYLAVRHALRVAEARQLEPYGSQLRNTLPTFAMHWFEPVEAGLRMLQQAREGLLAHGSLMTASFTYSAALSLQLDSTPLLHTLAAEVEAADALGQRVGNAHAIATVVAYRQLVRALLGHTAAPGSFDEAGFSEAEHLAGPGAHPVPRSAYHIDRALAAALFHDRAALAEHSAAAMPLAARQGNYRAVQAQLLRALALATELQAGPADPLPALRELDACRDWLAERAADAPGNFQHLHTWVEAERAWALGDGWQAARRFEQARREVARQRRPWHHALMTERCARFHLSQHGLEAYGQQLMAEALAAYEAWGAVAKVQQLRDTHEFLRHGAAAMPRERRRSTGSSTGNLADQIDMLAILRASQALSSETSLQSLQASVQQLLVALTGATRVTLVMRGGDLGGLGDGWRVPAEGSAGLPVEEAAAEGLLALSAFRYVQRLREPLVVDDVTLDDRFGGEACFAGLARCSLLAVPIQSQGELRAVLLLENRQSRGAFSAHRLDAVNLIAGQLAVSLDNAMLYASLEHKVAERTEALEQANRRLEMLAITDALTGLANRRHFNEVIDAEWKRALRTGTPIGLAMIDVDQFKLYNDHYGHLGGDACLKRVAAVLKDGQRVAADLAARYGGEEFALVLPNTDLAGTQAVAERLRRQVAELREPHAASPHGIVTVSVGIAAFVPSASTSIAHWIEVADAALYEAKRQGRNQVRAPA</sequence>
<feature type="domain" description="GGDEF" evidence="4">
    <location>
        <begin position="1507"/>
        <end position="1642"/>
    </location>
</feature>
<dbReference type="GO" id="GO:0052621">
    <property type="term" value="F:diguanylate cyclase activity"/>
    <property type="evidence" value="ECO:0007669"/>
    <property type="project" value="UniProtKB-EC"/>
</dbReference>
<dbReference type="NCBIfam" id="TIGR00254">
    <property type="entry name" value="GGDEF"/>
    <property type="match status" value="1"/>
</dbReference>
<evidence type="ECO:0000259" key="4">
    <source>
        <dbReference type="PROSITE" id="PS50887"/>
    </source>
</evidence>
<dbReference type="InterPro" id="IPR041664">
    <property type="entry name" value="AAA_16"/>
</dbReference>
<dbReference type="CDD" id="cd14014">
    <property type="entry name" value="STKc_PknB_like"/>
    <property type="match status" value="1"/>
</dbReference>
<feature type="domain" description="Protein kinase" evidence="3">
    <location>
        <begin position="1"/>
        <end position="269"/>
    </location>
</feature>
<dbReference type="PROSITE" id="PS50887">
    <property type="entry name" value="GGDEF"/>
    <property type="match status" value="1"/>
</dbReference>
<dbReference type="Pfam" id="PF13191">
    <property type="entry name" value="AAA_16"/>
    <property type="match status" value="1"/>
</dbReference>
<dbReference type="InterPro" id="IPR029787">
    <property type="entry name" value="Nucleotide_cyclase"/>
</dbReference>
<gene>
    <name evidence="5" type="ORF">RXV79_24825</name>
</gene>
<dbReference type="EC" id="2.7.7.65" evidence="5"/>
<dbReference type="EMBL" id="CP136336">
    <property type="protein sequence ID" value="WOB08112.1"/>
    <property type="molecule type" value="Genomic_DNA"/>
</dbReference>
<dbReference type="Gene3D" id="3.30.70.270">
    <property type="match status" value="1"/>
</dbReference>
<comment type="subcellular location">
    <subcellularLocation>
        <location evidence="1">Membrane</location>
        <topology evidence="1">Single-pass membrane protein</topology>
    </subcellularLocation>
</comment>
<dbReference type="Pfam" id="PF01590">
    <property type="entry name" value="GAF"/>
    <property type="match status" value="1"/>
</dbReference>
<dbReference type="PANTHER" id="PTHR43642">
    <property type="entry name" value="HYBRID SIGNAL TRANSDUCTION HISTIDINE KINASE G"/>
    <property type="match status" value="1"/>
</dbReference>
<dbReference type="InterPro" id="IPR000160">
    <property type="entry name" value="GGDEF_dom"/>
</dbReference>
<dbReference type="Pfam" id="PF00069">
    <property type="entry name" value="Pkinase"/>
    <property type="match status" value="1"/>
</dbReference>
<dbReference type="SUPFAM" id="SSF52540">
    <property type="entry name" value="P-loop containing nucleoside triphosphate hydrolases"/>
    <property type="match status" value="1"/>
</dbReference>
<evidence type="ECO:0000256" key="1">
    <source>
        <dbReference type="ARBA" id="ARBA00004167"/>
    </source>
</evidence>
<dbReference type="PROSITE" id="PS50011">
    <property type="entry name" value="PROTEIN_KINASE_DOM"/>
    <property type="match status" value="1"/>
</dbReference>